<protein>
    <submittedName>
        <fullName evidence="1">Uncharacterized protein</fullName>
    </submittedName>
</protein>
<dbReference type="EMBL" id="LNIX01000013">
    <property type="protein sequence ID" value="OXA47255.1"/>
    <property type="molecule type" value="Genomic_DNA"/>
</dbReference>
<reference evidence="1 2" key="1">
    <citation type="submission" date="2015-12" db="EMBL/GenBank/DDBJ databases">
        <title>The genome of Folsomia candida.</title>
        <authorList>
            <person name="Faddeeva A."/>
            <person name="Derks M.F."/>
            <person name="Anvar Y."/>
            <person name="Smit S."/>
            <person name="Van Straalen N."/>
            <person name="Roelofs D."/>
        </authorList>
    </citation>
    <scope>NUCLEOTIDE SEQUENCE [LARGE SCALE GENOMIC DNA]</scope>
    <source>
        <strain evidence="1 2">VU population</strain>
        <tissue evidence="1">Whole body</tissue>
    </source>
</reference>
<dbReference type="OMA" id="CECLEGM"/>
<evidence type="ECO:0000313" key="1">
    <source>
        <dbReference type="EMBL" id="OXA47255.1"/>
    </source>
</evidence>
<dbReference type="Proteomes" id="UP000198287">
    <property type="component" value="Unassembled WGS sequence"/>
</dbReference>
<gene>
    <name evidence="1" type="ORF">Fcan01_18035</name>
</gene>
<organism evidence="1 2">
    <name type="scientific">Folsomia candida</name>
    <name type="common">Springtail</name>
    <dbReference type="NCBI Taxonomy" id="158441"/>
    <lineage>
        <taxon>Eukaryota</taxon>
        <taxon>Metazoa</taxon>
        <taxon>Ecdysozoa</taxon>
        <taxon>Arthropoda</taxon>
        <taxon>Hexapoda</taxon>
        <taxon>Collembola</taxon>
        <taxon>Entomobryomorpha</taxon>
        <taxon>Isotomoidea</taxon>
        <taxon>Isotomidae</taxon>
        <taxon>Proisotominae</taxon>
        <taxon>Folsomia</taxon>
    </lineage>
</organism>
<dbReference type="AlphaFoldDB" id="A0A226DNZ2"/>
<comment type="caution">
    <text evidence="1">The sequence shown here is derived from an EMBL/GenBank/DDBJ whole genome shotgun (WGS) entry which is preliminary data.</text>
</comment>
<dbReference type="OrthoDB" id="6042561at2759"/>
<dbReference type="STRING" id="158441.A0A226DNZ2"/>
<name>A0A226DNZ2_FOLCA</name>
<keyword evidence="2" id="KW-1185">Reference proteome</keyword>
<evidence type="ECO:0000313" key="2">
    <source>
        <dbReference type="Proteomes" id="UP000198287"/>
    </source>
</evidence>
<accession>A0A226DNZ2</accession>
<proteinExistence type="predicted"/>
<sequence length="257" mass="29033">MPTLVSHAVQDGMVNISPECTNGGKYFGFRYKTRNVDGIYLLFDRNGIIAGIQVWMDKSDTTRANNPFRYDLIPMFRDEIIGGKWYTVLTAYFVNPASICSTGRNETSLHSQGTGTGLYFQNGATPHPSNLVNVPTYRPDAAKEGYTNCECLEGMGLHNFWQVEKWQDSNCREVQPIQLLYNLDGAMVGFVFQIFAKLSHRMFEFPPTQGLKVILGPDRTPNCILEVNEKFGTTALHVYFIDNPWELKCPVPVVVKE</sequence>